<keyword evidence="3" id="KW-0378">Hydrolase</keyword>
<accession>A0A1H1VDH3</accession>
<dbReference type="STRING" id="642780.SAMN04488570_2788"/>
<keyword evidence="3" id="KW-0121">Carboxypeptidase</keyword>
<dbReference type="InterPro" id="IPR039561">
    <property type="entry name" value="Peptidase_M15C"/>
</dbReference>
<dbReference type="Gene3D" id="3.30.1380.10">
    <property type="match status" value="1"/>
</dbReference>
<keyword evidence="4" id="KW-1185">Reference proteome</keyword>
<dbReference type="Pfam" id="PF13539">
    <property type="entry name" value="Peptidase_M15_4"/>
    <property type="match status" value="1"/>
</dbReference>
<dbReference type="EMBL" id="LT629757">
    <property type="protein sequence ID" value="SDS82456.1"/>
    <property type="molecule type" value="Genomic_DNA"/>
</dbReference>
<gene>
    <name evidence="3" type="ORF">SAMN04488570_2788</name>
</gene>
<dbReference type="OrthoDB" id="9799970at2"/>
<organism evidence="3 4">
    <name type="scientific">Nocardioides scoriae</name>
    <dbReference type="NCBI Taxonomy" id="642780"/>
    <lineage>
        <taxon>Bacteria</taxon>
        <taxon>Bacillati</taxon>
        <taxon>Actinomycetota</taxon>
        <taxon>Actinomycetes</taxon>
        <taxon>Propionibacteriales</taxon>
        <taxon>Nocardioidaceae</taxon>
        <taxon>Nocardioides</taxon>
    </lineage>
</organism>
<evidence type="ECO:0000256" key="1">
    <source>
        <dbReference type="SAM" id="MobiDB-lite"/>
    </source>
</evidence>
<reference evidence="4" key="1">
    <citation type="submission" date="2016-10" db="EMBL/GenBank/DDBJ databases">
        <authorList>
            <person name="Varghese N."/>
            <person name="Submissions S."/>
        </authorList>
    </citation>
    <scope>NUCLEOTIDE SEQUENCE [LARGE SCALE GENOMIC DNA]</scope>
    <source>
        <strain evidence="4">DSM 22127</strain>
    </source>
</reference>
<dbReference type="Proteomes" id="UP000198859">
    <property type="component" value="Chromosome I"/>
</dbReference>
<dbReference type="InterPro" id="IPR006311">
    <property type="entry name" value="TAT_signal"/>
</dbReference>
<evidence type="ECO:0000259" key="2">
    <source>
        <dbReference type="Pfam" id="PF13539"/>
    </source>
</evidence>
<dbReference type="AlphaFoldDB" id="A0A1H1VDH3"/>
<dbReference type="GO" id="GO:0004180">
    <property type="term" value="F:carboxypeptidase activity"/>
    <property type="evidence" value="ECO:0007669"/>
    <property type="project" value="UniProtKB-KW"/>
</dbReference>
<keyword evidence="3" id="KW-0645">Protease</keyword>
<evidence type="ECO:0000313" key="4">
    <source>
        <dbReference type="Proteomes" id="UP000198859"/>
    </source>
</evidence>
<dbReference type="InterPro" id="IPR009045">
    <property type="entry name" value="Zn_M74/Hedgehog-like"/>
</dbReference>
<sequence>MCDEHDDHVADASSGRRELDRRHVLSLLGLGLVTAACGSGPEETRRASAATSGSASPAAKGSKATPGAGTEDVAVAEPGPFEPPTRSSDVLVYSQDPLSKASLREIAAIGGIVQVEPMALTSFYVDDTQVTCAAVDPSTFRRFTQPGTAQTQAVWERVAAGEIAVEPRIRKLQTKDGFLKISNESDARTIHIGAYAGLLPEISARRIDAVVNTKWGDLLEMVPGNAALVAMGSTSPQSVRKKLQAAAGDKASVLILGPDLDIGATQTVVLSGGSVSRAVGSFSYTANPDGTVNPDPAWVAANIRTETMPIIGRVTGHRVMLPQLRGALTQVVTEGLAAKIYTYDGCYVPRFIARDPSRGLSFHTYGTAIDLNAADNYRGIAGAMDRNVVRIFKNWGFAWGGDWNYTDPMHFELAKLVKG</sequence>
<feature type="region of interest" description="Disordered" evidence="1">
    <location>
        <begin position="38"/>
        <end position="89"/>
    </location>
</feature>
<feature type="domain" description="Peptidase M15C" evidence="2">
    <location>
        <begin position="357"/>
        <end position="413"/>
    </location>
</feature>
<name>A0A1H1VDH3_9ACTN</name>
<feature type="compositionally biased region" description="Low complexity" evidence="1">
    <location>
        <begin position="47"/>
        <end position="66"/>
    </location>
</feature>
<proteinExistence type="predicted"/>
<dbReference type="PROSITE" id="PS51318">
    <property type="entry name" value="TAT"/>
    <property type="match status" value="1"/>
</dbReference>
<dbReference type="SUPFAM" id="SSF55166">
    <property type="entry name" value="Hedgehog/DD-peptidase"/>
    <property type="match status" value="1"/>
</dbReference>
<evidence type="ECO:0000313" key="3">
    <source>
        <dbReference type="EMBL" id="SDS82456.1"/>
    </source>
</evidence>
<dbReference type="RefSeq" id="WP_091730755.1">
    <property type="nucleotide sequence ID" value="NZ_LT629757.1"/>
</dbReference>
<protein>
    <submittedName>
        <fullName evidence="3">D-alanyl-D-alanine carboxypeptidase</fullName>
    </submittedName>
</protein>